<evidence type="ECO:0000256" key="5">
    <source>
        <dbReference type="ARBA" id="ARBA00022833"/>
    </source>
</evidence>
<accession>A0AAN9X6J7</accession>
<dbReference type="PANTHER" id="PTHR15710">
    <property type="entry name" value="E3 UBIQUITIN-PROTEIN LIGASE PRAJA"/>
    <property type="match status" value="1"/>
</dbReference>
<comment type="caution">
    <text evidence="9">The sequence shown here is derived from an EMBL/GenBank/DDBJ whole genome shotgun (WGS) entry which is preliminary data.</text>
</comment>
<evidence type="ECO:0000256" key="6">
    <source>
        <dbReference type="PROSITE-ProRule" id="PRU00175"/>
    </source>
</evidence>
<dbReference type="GO" id="GO:0005737">
    <property type="term" value="C:cytoplasm"/>
    <property type="evidence" value="ECO:0007669"/>
    <property type="project" value="TreeGrafter"/>
</dbReference>
<feature type="compositionally biased region" description="Polar residues" evidence="7">
    <location>
        <begin position="302"/>
        <end position="316"/>
    </location>
</feature>
<dbReference type="EMBL" id="JAYMYS010000008">
    <property type="protein sequence ID" value="KAK7385215.1"/>
    <property type="molecule type" value="Genomic_DNA"/>
</dbReference>
<dbReference type="GO" id="GO:0008270">
    <property type="term" value="F:zinc ion binding"/>
    <property type="evidence" value="ECO:0007669"/>
    <property type="project" value="UniProtKB-KW"/>
</dbReference>
<keyword evidence="10" id="KW-1185">Reference proteome</keyword>
<dbReference type="InterPro" id="IPR017907">
    <property type="entry name" value="Znf_RING_CS"/>
</dbReference>
<organism evidence="9 10">
    <name type="scientific">Psophocarpus tetragonolobus</name>
    <name type="common">Winged bean</name>
    <name type="synonym">Dolichos tetragonolobus</name>
    <dbReference type="NCBI Taxonomy" id="3891"/>
    <lineage>
        <taxon>Eukaryota</taxon>
        <taxon>Viridiplantae</taxon>
        <taxon>Streptophyta</taxon>
        <taxon>Embryophyta</taxon>
        <taxon>Tracheophyta</taxon>
        <taxon>Spermatophyta</taxon>
        <taxon>Magnoliopsida</taxon>
        <taxon>eudicotyledons</taxon>
        <taxon>Gunneridae</taxon>
        <taxon>Pentapetalae</taxon>
        <taxon>rosids</taxon>
        <taxon>fabids</taxon>
        <taxon>Fabales</taxon>
        <taxon>Fabaceae</taxon>
        <taxon>Papilionoideae</taxon>
        <taxon>50 kb inversion clade</taxon>
        <taxon>NPAAA clade</taxon>
        <taxon>indigoferoid/millettioid clade</taxon>
        <taxon>Phaseoleae</taxon>
        <taxon>Psophocarpus</taxon>
    </lineage>
</organism>
<dbReference type="EC" id="2.3.2.27" evidence="2"/>
<sequence>MMAENGDQAQTTSWYQLCFLNAGSDNSSESDDSDVESVVITPATPISTSIQQEFLSLPLSLSPPLPLAPNLQYEIDWTPLPMPQPQSDFLPHSANSTPISTWIEPLPLPSLPNPEFEIDLSLPLPRPLPLSLPPLPPVPDLTPPPPPPLERASARIFNIEVQQDSDVFEGDQSDRTMETKNGISMVTVSDIQKFSNCPICMDEFEVGDQACQLPCTHFYCRGCIFRWLNSSLTCPICRHQLKMCDFDVKKDNNGLHSQSEIPLPQSLINDNIGLDSPFEVLPPQSSESRYISLARWLASMQSSPSIRPDTENSAGGNSDEADYDSACDDELDDIHEGGASQNDPHPPI</sequence>
<comment type="catalytic activity">
    <reaction evidence="1">
        <text>S-ubiquitinyl-[E2 ubiquitin-conjugating enzyme]-L-cysteine + [acceptor protein]-L-lysine = [E2 ubiquitin-conjugating enzyme]-L-cysteine + N(6)-ubiquitinyl-[acceptor protein]-L-lysine.</text>
        <dbReference type="EC" id="2.3.2.27"/>
    </reaction>
</comment>
<dbReference type="Proteomes" id="UP001386955">
    <property type="component" value="Unassembled WGS sequence"/>
</dbReference>
<evidence type="ECO:0000256" key="4">
    <source>
        <dbReference type="ARBA" id="ARBA00022771"/>
    </source>
</evidence>
<dbReference type="PANTHER" id="PTHR15710:SF243">
    <property type="entry name" value="E3 UBIQUITIN-PROTEIN LIGASE PRAJA-2 ISOFORM X1"/>
    <property type="match status" value="1"/>
</dbReference>
<dbReference type="Gene3D" id="3.30.40.10">
    <property type="entry name" value="Zinc/RING finger domain, C3HC4 (zinc finger)"/>
    <property type="match status" value="1"/>
</dbReference>
<dbReference type="GO" id="GO:0016567">
    <property type="term" value="P:protein ubiquitination"/>
    <property type="evidence" value="ECO:0007669"/>
    <property type="project" value="TreeGrafter"/>
</dbReference>
<dbReference type="SMART" id="SM00184">
    <property type="entry name" value="RING"/>
    <property type="match status" value="1"/>
</dbReference>
<gene>
    <name evidence="9" type="ORF">VNO78_30928</name>
</gene>
<dbReference type="InterPro" id="IPR001841">
    <property type="entry name" value="Znf_RING"/>
</dbReference>
<keyword evidence="5" id="KW-0862">Zinc</keyword>
<evidence type="ECO:0000313" key="9">
    <source>
        <dbReference type="EMBL" id="KAK7385215.1"/>
    </source>
</evidence>
<name>A0AAN9X6J7_PSOTE</name>
<keyword evidence="4 6" id="KW-0863">Zinc-finger</keyword>
<dbReference type="SUPFAM" id="SSF57850">
    <property type="entry name" value="RING/U-box"/>
    <property type="match status" value="1"/>
</dbReference>
<dbReference type="AlphaFoldDB" id="A0AAN9X6J7"/>
<dbReference type="Pfam" id="PF13639">
    <property type="entry name" value="zf-RING_2"/>
    <property type="match status" value="1"/>
</dbReference>
<protein>
    <recommendedName>
        <fullName evidence="2">RING-type E3 ubiquitin transferase</fullName>
        <ecNumber evidence="2">2.3.2.27</ecNumber>
    </recommendedName>
</protein>
<reference evidence="9 10" key="1">
    <citation type="submission" date="2024-01" db="EMBL/GenBank/DDBJ databases">
        <title>The genomes of 5 underutilized Papilionoideae crops provide insights into root nodulation and disease resistanc.</title>
        <authorList>
            <person name="Jiang F."/>
        </authorList>
    </citation>
    <scope>NUCLEOTIDE SEQUENCE [LARGE SCALE GENOMIC DNA]</scope>
    <source>
        <strain evidence="9">DUOXIRENSHENG_FW03</strain>
        <tissue evidence="9">Leaves</tissue>
    </source>
</reference>
<feature type="compositionally biased region" description="Acidic residues" evidence="7">
    <location>
        <begin position="319"/>
        <end position="333"/>
    </location>
</feature>
<feature type="compositionally biased region" description="Polar residues" evidence="7">
    <location>
        <begin position="339"/>
        <end position="348"/>
    </location>
</feature>
<evidence type="ECO:0000256" key="7">
    <source>
        <dbReference type="SAM" id="MobiDB-lite"/>
    </source>
</evidence>
<keyword evidence="3" id="KW-0479">Metal-binding</keyword>
<feature type="region of interest" description="Disordered" evidence="7">
    <location>
        <begin position="302"/>
        <end position="348"/>
    </location>
</feature>
<evidence type="ECO:0000256" key="3">
    <source>
        <dbReference type="ARBA" id="ARBA00022723"/>
    </source>
</evidence>
<feature type="domain" description="RING-type" evidence="8">
    <location>
        <begin position="197"/>
        <end position="238"/>
    </location>
</feature>
<evidence type="ECO:0000313" key="10">
    <source>
        <dbReference type="Proteomes" id="UP001386955"/>
    </source>
</evidence>
<dbReference type="GO" id="GO:0061630">
    <property type="term" value="F:ubiquitin protein ligase activity"/>
    <property type="evidence" value="ECO:0007669"/>
    <property type="project" value="UniProtKB-EC"/>
</dbReference>
<dbReference type="PROSITE" id="PS50089">
    <property type="entry name" value="ZF_RING_2"/>
    <property type="match status" value="1"/>
</dbReference>
<evidence type="ECO:0000256" key="2">
    <source>
        <dbReference type="ARBA" id="ARBA00012483"/>
    </source>
</evidence>
<dbReference type="PROSITE" id="PS00518">
    <property type="entry name" value="ZF_RING_1"/>
    <property type="match status" value="1"/>
</dbReference>
<dbReference type="InterPro" id="IPR013083">
    <property type="entry name" value="Znf_RING/FYVE/PHD"/>
</dbReference>
<evidence type="ECO:0000256" key="1">
    <source>
        <dbReference type="ARBA" id="ARBA00000900"/>
    </source>
</evidence>
<evidence type="ECO:0000259" key="8">
    <source>
        <dbReference type="PROSITE" id="PS50089"/>
    </source>
</evidence>
<proteinExistence type="predicted"/>